<feature type="transmembrane region" description="Helical" evidence="6">
    <location>
        <begin position="299"/>
        <end position="320"/>
    </location>
</feature>
<dbReference type="InterPro" id="IPR001279">
    <property type="entry name" value="Metallo-B-lactamas"/>
</dbReference>
<dbReference type="AlphaFoldDB" id="A0A3L7AQI2"/>
<feature type="transmembrane region" description="Helical" evidence="6">
    <location>
        <begin position="516"/>
        <end position="539"/>
    </location>
</feature>
<feature type="transmembrane region" description="Helical" evidence="6">
    <location>
        <begin position="423"/>
        <end position="443"/>
    </location>
</feature>
<dbReference type="SMART" id="SM00849">
    <property type="entry name" value="Lactamase_B"/>
    <property type="match status" value="1"/>
</dbReference>
<feature type="domain" description="Metallo-beta-lactamase" evidence="7">
    <location>
        <begin position="585"/>
        <end position="748"/>
    </location>
</feature>
<protein>
    <submittedName>
        <fullName evidence="8">ComEC/Rec2 family competence protein</fullName>
    </submittedName>
</protein>
<dbReference type="GO" id="GO:0005886">
    <property type="term" value="C:plasma membrane"/>
    <property type="evidence" value="ECO:0007669"/>
    <property type="project" value="UniProtKB-SubCell"/>
</dbReference>
<evidence type="ECO:0000259" key="7">
    <source>
        <dbReference type="SMART" id="SM00849"/>
    </source>
</evidence>
<feature type="transmembrane region" description="Helical" evidence="6">
    <location>
        <begin position="488"/>
        <end position="510"/>
    </location>
</feature>
<feature type="transmembrane region" description="Helical" evidence="6">
    <location>
        <begin position="546"/>
        <end position="567"/>
    </location>
</feature>
<evidence type="ECO:0000256" key="2">
    <source>
        <dbReference type="ARBA" id="ARBA00022475"/>
    </source>
</evidence>
<feature type="transmembrane region" description="Helical" evidence="6">
    <location>
        <begin position="327"/>
        <end position="343"/>
    </location>
</feature>
<keyword evidence="2" id="KW-1003">Cell membrane</keyword>
<proteinExistence type="predicted"/>
<feature type="transmembrane region" description="Helical" evidence="6">
    <location>
        <begin position="349"/>
        <end position="365"/>
    </location>
</feature>
<dbReference type="InterPro" id="IPR052159">
    <property type="entry name" value="Competence_DNA_uptake"/>
</dbReference>
<comment type="caution">
    <text evidence="8">The sequence shown here is derived from an EMBL/GenBank/DDBJ whole genome shotgun (WGS) entry which is preliminary data.</text>
</comment>
<gene>
    <name evidence="8" type="ORF">D9V34_10450</name>
</gene>
<dbReference type="InterPro" id="IPR035681">
    <property type="entry name" value="ComA-like_MBL"/>
</dbReference>
<evidence type="ECO:0000313" key="8">
    <source>
        <dbReference type="EMBL" id="RLP82215.1"/>
    </source>
</evidence>
<dbReference type="SUPFAM" id="SSF56281">
    <property type="entry name" value="Metallo-hydrolase/oxidoreductase"/>
    <property type="match status" value="1"/>
</dbReference>
<dbReference type="InterPro" id="IPR004477">
    <property type="entry name" value="ComEC_N"/>
</dbReference>
<feature type="transmembrane region" description="Helical" evidence="6">
    <location>
        <begin position="85"/>
        <end position="104"/>
    </location>
</feature>
<keyword evidence="9" id="KW-1185">Reference proteome</keyword>
<reference evidence="8 9" key="1">
    <citation type="submission" date="2018-10" db="EMBL/GenBank/DDBJ databases">
        <authorList>
            <person name="Li J."/>
        </authorList>
    </citation>
    <scope>NUCLEOTIDE SEQUENCE [LARGE SCALE GENOMIC DNA]</scope>
    <source>
        <strain evidence="8 9">JCM 11654</strain>
    </source>
</reference>
<keyword evidence="3 6" id="KW-0812">Transmembrane</keyword>
<feature type="transmembrane region" description="Helical" evidence="6">
    <location>
        <begin position="50"/>
        <end position="73"/>
    </location>
</feature>
<evidence type="ECO:0000256" key="1">
    <source>
        <dbReference type="ARBA" id="ARBA00004651"/>
    </source>
</evidence>
<dbReference type="EMBL" id="RCUY01000009">
    <property type="protein sequence ID" value="RLP82215.1"/>
    <property type="molecule type" value="Genomic_DNA"/>
</dbReference>
<dbReference type="Pfam" id="PF00753">
    <property type="entry name" value="Lactamase_B"/>
    <property type="match status" value="1"/>
</dbReference>
<dbReference type="PANTHER" id="PTHR30619">
    <property type="entry name" value="DNA INTERNALIZATION/COMPETENCE PROTEIN COMEC/REC2"/>
    <property type="match status" value="1"/>
</dbReference>
<keyword evidence="4 6" id="KW-1133">Transmembrane helix</keyword>
<evidence type="ECO:0000313" key="9">
    <source>
        <dbReference type="Proteomes" id="UP000269438"/>
    </source>
</evidence>
<dbReference type="Pfam" id="PF03772">
    <property type="entry name" value="Competence"/>
    <property type="match status" value="1"/>
</dbReference>
<dbReference type="PANTHER" id="PTHR30619:SF1">
    <property type="entry name" value="RECOMBINATION PROTEIN 2"/>
    <property type="match status" value="1"/>
</dbReference>
<feature type="transmembrane region" description="Helical" evidence="6">
    <location>
        <begin position="395"/>
        <end position="416"/>
    </location>
</feature>
<dbReference type="Gene3D" id="3.60.15.10">
    <property type="entry name" value="Ribonuclease Z/Hydroxyacylglutathione hydrolase-like"/>
    <property type="match status" value="1"/>
</dbReference>
<keyword evidence="5 6" id="KW-0472">Membrane</keyword>
<dbReference type="InterPro" id="IPR036866">
    <property type="entry name" value="RibonucZ/Hydroxyglut_hydro"/>
</dbReference>
<sequence length="819" mass="84847">MTVTEVLCRVGKGAWQLTDPGRIPGPYRLVPVALVVWGLSLGLPRLGSHILFLTTGIILAIGIPLSGASILAYRRRYRDSRGSEVRALVRAAVVVALTLVAAVGTTNIALARARVEADPLLSIIQAAPSLDEAEPPLLGYRAAPARAPTVSMRVRATERARPIVAALDGSERMILAARTVSVRGAPSDVAVLLVGARLDALRIGDTVDVDGSVRESAPGTAEVAWVSVRALPRVGTPGPGGPAQMIQRAVDGLREGLVQAASVLPGSAGTLLPGLAIGETRTLPVDLDQAMRDTGLTHLVAVSGANCAVVIAVCAGLAALMGAGRRIRIVAGAIGLGGFVLLVGPDPSVLRAAVMAAVVLGFLLHGRPGAGVPLLNIAVIVLLLLEPGLATDFGFILSVAATAGLIMLSTPLAVALSRWLPTWLSYALAIPAAAQLACGPILILLRPEISLTAIPANLLAEPAAPLATLMGLIVCIAHAIWPPLGLVAVWFAWLPTAWIIAVARVCAAVPGGLVPWLPGPVGALGLLALTLVLLGYVLHRAHRIRWGVAILVTGSLLTGSAVIPAVLARAGTPTGWIIAACDVGQGDAILVRSRGRVALVDSGRDPAALTQCLDRLGIDRINLFVLTHYDADHSGGIAALGDRIDAALIATPRTEQDKRVRAQLPSSARLARDGDTGALGGLSWRVFWPPSVTSGLSANGSAVVWGFEGEGTRALFLADLGAETQSLLIPALAKTSYARSTDVVKVAHHGSADQDPELYRALHPRIGVISVGAANTYGHPRTQTLSFLSALGVRILRTDQSGTVFIVRTGRGLEVRTER</sequence>
<dbReference type="CDD" id="cd07731">
    <property type="entry name" value="ComA-like_MBL-fold"/>
    <property type="match status" value="1"/>
</dbReference>
<feature type="transmembrane region" description="Helical" evidence="6">
    <location>
        <begin position="463"/>
        <end position="481"/>
    </location>
</feature>
<accession>A0A3L7AQI2</accession>
<evidence type="ECO:0000256" key="6">
    <source>
        <dbReference type="SAM" id="Phobius"/>
    </source>
</evidence>
<evidence type="ECO:0000256" key="5">
    <source>
        <dbReference type="ARBA" id="ARBA00023136"/>
    </source>
</evidence>
<dbReference type="Proteomes" id="UP000269438">
    <property type="component" value="Unassembled WGS sequence"/>
</dbReference>
<dbReference type="OrthoDB" id="7177610at2"/>
<feature type="transmembrane region" description="Helical" evidence="6">
    <location>
        <begin position="372"/>
        <end position="389"/>
    </location>
</feature>
<evidence type="ECO:0000256" key="3">
    <source>
        <dbReference type="ARBA" id="ARBA00022692"/>
    </source>
</evidence>
<name>A0A3L7AQI2_9MICO</name>
<dbReference type="NCBIfam" id="TIGR00360">
    <property type="entry name" value="ComEC_N-term"/>
    <property type="match status" value="1"/>
</dbReference>
<organism evidence="8 9">
    <name type="scientific">Mycetocola lacteus</name>
    <dbReference type="NCBI Taxonomy" id="76637"/>
    <lineage>
        <taxon>Bacteria</taxon>
        <taxon>Bacillati</taxon>
        <taxon>Actinomycetota</taxon>
        <taxon>Actinomycetes</taxon>
        <taxon>Micrococcales</taxon>
        <taxon>Microbacteriaceae</taxon>
        <taxon>Mycetocola</taxon>
    </lineage>
</organism>
<evidence type="ECO:0000256" key="4">
    <source>
        <dbReference type="ARBA" id="ARBA00022989"/>
    </source>
</evidence>
<comment type="subcellular location">
    <subcellularLocation>
        <location evidence="1">Cell membrane</location>
        <topology evidence="1">Multi-pass membrane protein</topology>
    </subcellularLocation>
</comment>